<reference evidence="1" key="1">
    <citation type="submission" date="2022-08" db="EMBL/GenBank/DDBJ databases">
        <title>Genome Sequence of Lecanicillium fungicola.</title>
        <authorList>
            <person name="Buettner E."/>
        </authorList>
    </citation>
    <scope>NUCLEOTIDE SEQUENCE</scope>
    <source>
        <strain evidence="1">Babe33</strain>
    </source>
</reference>
<accession>A0ACC1NTZ6</accession>
<proteinExistence type="predicted"/>
<evidence type="ECO:0000313" key="1">
    <source>
        <dbReference type="EMBL" id="KAJ2982268.1"/>
    </source>
</evidence>
<dbReference type="EMBL" id="JANJQO010000085">
    <property type="protein sequence ID" value="KAJ2982268.1"/>
    <property type="molecule type" value="Genomic_DNA"/>
</dbReference>
<dbReference type="Proteomes" id="UP001143910">
    <property type="component" value="Unassembled WGS sequence"/>
</dbReference>
<sequence length="447" mass="49778">MQKRLTRYSAILGDQSHVLPVTVVTAVGQNVTVWIAYYAENDINQTHFQECNLDRDGIHQTEYVMQAIWEGDMTDLSDIIELDMLLENIFTWAMCVFKPHVAMCLNQWKYHHPEEDTIKSTASTEASDNGLHEHQTRHTSTETTAEIESKHILEYKLPALEREKIFQDVDKMVEQRIQELIKEFGLTPSGLAADTLKESATDSANKSSDSTSHVHDGIETQREPKPQRATLVDSVANDRHAESEQSCALPTDSSSGVASLVAPTVAIPVIHAPRSYTRSETRRPRNRAASASPNAKNRVMLPHRRPRSVSSTGIAPRLAPSTDHSVAADWSPLSVRHLLPRAPTRTPRRPVSADGSLRSTDAAGMRQTLWPDNRLDSSLRVPTADLFGLADARNLEDSQDSAHTVRHAVNKRQGMSSNRGTTNEHTAEDDTDIAGLLDKFHLVTREE</sequence>
<name>A0ACC1NTZ6_9HYPO</name>
<keyword evidence="2" id="KW-1185">Reference proteome</keyword>
<gene>
    <name evidence="1" type="ORF">NQ176_g1503</name>
</gene>
<comment type="caution">
    <text evidence="1">The sequence shown here is derived from an EMBL/GenBank/DDBJ whole genome shotgun (WGS) entry which is preliminary data.</text>
</comment>
<protein>
    <submittedName>
        <fullName evidence="1">Uncharacterized protein</fullName>
    </submittedName>
</protein>
<organism evidence="1 2">
    <name type="scientific">Zarea fungicola</name>
    <dbReference type="NCBI Taxonomy" id="93591"/>
    <lineage>
        <taxon>Eukaryota</taxon>
        <taxon>Fungi</taxon>
        <taxon>Dikarya</taxon>
        <taxon>Ascomycota</taxon>
        <taxon>Pezizomycotina</taxon>
        <taxon>Sordariomycetes</taxon>
        <taxon>Hypocreomycetidae</taxon>
        <taxon>Hypocreales</taxon>
        <taxon>Cordycipitaceae</taxon>
        <taxon>Zarea</taxon>
    </lineage>
</organism>
<evidence type="ECO:0000313" key="2">
    <source>
        <dbReference type="Proteomes" id="UP001143910"/>
    </source>
</evidence>